<comment type="pathway">
    <text evidence="1">Amino-acid degradation; L-proline degradation into L-glutamate; L-glutamate from L-proline: step 2/2.</text>
</comment>
<evidence type="ECO:0000256" key="2">
    <source>
        <dbReference type="ARBA" id="ARBA00012884"/>
    </source>
</evidence>
<feature type="domain" description="Aldehyde dehydrogenase" evidence="8">
    <location>
        <begin position="48"/>
        <end position="503"/>
    </location>
</feature>
<name>A0AB38RNX1_RHOSG</name>
<keyword evidence="4" id="KW-0520">NAD</keyword>
<evidence type="ECO:0000256" key="3">
    <source>
        <dbReference type="ARBA" id="ARBA00023002"/>
    </source>
</evidence>
<evidence type="ECO:0000256" key="7">
    <source>
        <dbReference type="RuleBase" id="RU003345"/>
    </source>
</evidence>
<gene>
    <name evidence="9" type="ORF">M0639_33780</name>
</gene>
<dbReference type="Gene3D" id="3.40.309.10">
    <property type="entry name" value="Aldehyde Dehydrogenase, Chain A, domain 2"/>
    <property type="match status" value="1"/>
</dbReference>
<evidence type="ECO:0000313" key="9">
    <source>
        <dbReference type="EMBL" id="UPU47048.1"/>
    </source>
</evidence>
<dbReference type="FunFam" id="3.40.309.10:FF:000005">
    <property type="entry name" value="1-pyrroline-5-carboxylate dehydrogenase 1"/>
    <property type="match status" value="1"/>
</dbReference>
<dbReference type="InterPro" id="IPR016163">
    <property type="entry name" value="Ald_DH_C"/>
</dbReference>
<sequence>MSIDVNYATTRADAATSVAFESALESARNHNSGPLAHLIDGQQIETGEVFVRVNPAHPGEVVTEAHAADSALVAAAVSAAKRAQRQWRRTSTVARAQALRSAQAEFQDRLVEIAGILSAETGKSRLEALGEAKEVVDLVDTYTTQFEESGDFRKRMNTADPNEENTDLLRPYGVFAVIGPFNFPAALNVGMATAALLMGNAIVMKPSDKAPRSGATVTEILARHLPVGVVNLIHGGAATGKALTDASVDGIAFTGSAEIGWNMVRSLGDGAFGRPVLAEMGGKNVTVVSRHADLDAAAEGVARSAYGLSGQKCSACSRVVVEADVHDEFVTKLVERVNALRVSDPEDADAFMGPVIDANAVARFEEAVAGARAAGARIEAGGDRPDREGYFVNPTVISGLPIGHDLTRRELFLPFVTVSRVDSFDDAIDEANAVDYGLAAGVFSADNTEVEEFLDRIEAGVLYVNRRSGATTGAWPGIQSFCGWKSSGSSGKGGLGPWYLQGFAREQSRTLPIA</sequence>
<dbReference type="InterPro" id="IPR016162">
    <property type="entry name" value="Ald_DH_N"/>
</dbReference>
<dbReference type="InterPro" id="IPR015590">
    <property type="entry name" value="Aldehyde_DH_dom"/>
</dbReference>
<dbReference type="InterPro" id="IPR016160">
    <property type="entry name" value="Ald_DH_CS_CYS"/>
</dbReference>
<protein>
    <recommendedName>
        <fullName evidence="2">L-glutamate gamma-semialdehyde dehydrogenase</fullName>
        <ecNumber evidence="2">1.2.1.88</ecNumber>
    </recommendedName>
</protein>
<keyword evidence="9" id="KW-0614">Plasmid</keyword>
<feature type="active site" evidence="6">
    <location>
        <position position="279"/>
    </location>
</feature>
<dbReference type="AlphaFoldDB" id="A0AB38RNX1"/>
<geneLocation type="plasmid" evidence="9 10">
    <name>pdjl-6-5</name>
</geneLocation>
<dbReference type="GO" id="GO:0003842">
    <property type="term" value="F:L-glutamate gamma-semialdehyde dehydrogenase activity"/>
    <property type="evidence" value="ECO:0007669"/>
    <property type="project" value="UniProtKB-EC"/>
</dbReference>
<keyword evidence="10" id="KW-1185">Reference proteome</keyword>
<dbReference type="GO" id="GO:0010133">
    <property type="term" value="P:L-proline catabolic process to L-glutamate"/>
    <property type="evidence" value="ECO:0007669"/>
    <property type="project" value="TreeGrafter"/>
</dbReference>
<dbReference type="InterPro" id="IPR016161">
    <property type="entry name" value="Ald_DH/histidinol_DH"/>
</dbReference>
<evidence type="ECO:0000256" key="6">
    <source>
        <dbReference type="PROSITE-ProRule" id="PRU10007"/>
    </source>
</evidence>
<dbReference type="EMBL" id="CP096568">
    <property type="protein sequence ID" value="UPU47048.1"/>
    <property type="molecule type" value="Genomic_DNA"/>
</dbReference>
<dbReference type="PANTHER" id="PTHR42862">
    <property type="entry name" value="DELTA-1-PYRROLINE-5-CARBOXYLATE DEHYDROGENASE 1, ISOFORM A-RELATED"/>
    <property type="match status" value="1"/>
</dbReference>
<evidence type="ECO:0000259" key="8">
    <source>
        <dbReference type="Pfam" id="PF00171"/>
    </source>
</evidence>
<dbReference type="PROSITE" id="PS00687">
    <property type="entry name" value="ALDEHYDE_DEHYDR_GLU"/>
    <property type="match status" value="1"/>
</dbReference>
<dbReference type="RefSeq" id="WP_076949040.1">
    <property type="nucleotide sequence ID" value="NZ_CP096568.1"/>
</dbReference>
<dbReference type="GO" id="GO:0004657">
    <property type="term" value="F:proline dehydrogenase activity"/>
    <property type="evidence" value="ECO:0007669"/>
    <property type="project" value="UniProtKB-ARBA"/>
</dbReference>
<comment type="similarity">
    <text evidence="7">Belongs to the aldehyde dehydrogenase family.</text>
</comment>
<dbReference type="Pfam" id="PF00171">
    <property type="entry name" value="Aldedh"/>
    <property type="match status" value="1"/>
</dbReference>
<reference evidence="10" key="1">
    <citation type="journal article" date="2022" name="Environ. Microbiol.">
        <title>Functional analysis, diversity, and distribution of carbendazim hydrolases MheI and CbmA, responsible for the initial step in carbendazim degradation.</title>
        <authorList>
            <person name="Zhang M."/>
            <person name="Bai X."/>
            <person name="Li Q."/>
            <person name="Zhang L."/>
            <person name="Zhu Q."/>
            <person name="Gao S."/>
            <person name="Ke Z."/>
            <person name="Jiang M."/>
            <person name="Hu J."/>
            <person name="Qiu J."/>
            <person name="Hong Q."/>
        </authorList>
    </citation>
    <scope>NUCLEOTIDE SEQUENCE [LARGE SCALE GENOMIC DNA]</scope>
    <source>
        <strain evidence="10">djl-6</strain>
    </source>
</reference>
<evidence type="ECO:0000256" key="1">
    <source>
        <dbReference type="ARBA" id="ARBA00004786"/>
    </source>
</evidence>
<dbReference type="InterPro" id="IPR050485">
    <property type="entry name" value="Proline_metab_enzyme"/>
</dbReference>
<dbReference type="SUPFAM" id="SSF53720">
    <property type="entry name" value="ALDH-like"/>
    <property type="match status" value="1"/>
</dbReference>
<dbReference type="EC" id="1.2.1.88" evidence="2"/>
<evidence type="ECO:0000256" key="4">
    <source>
        <dbReference type="ARBA" id="ARBA00023027"/>
    </source>
</evidence>
<dbReference type="Proteomes" id="UP000831484">
    <property type="component" value="Plasmid pdjl-6-5"/>
</dbReference>
<proteinExistence type="inferred from homology"/>
<dbReference type="PROSITE" id="PS00070">
    <property type="entry name" value="ALDEHYDE_DEHYDR_CYS"/>
    <property type="match status" value="1"/>
</dbReference>
<dbReference type="InterPro" id="IPR029510">
    <property type="entry name" value="Ald_DH_CS_GLU"/>
</dbReference>
<evidence type="ECO:0000256" key="5">
    <source>
        <dbReference type="ARBA" id="ARBA00048142"/>
    </source>
</evidence>
<accession>A0AB38RNX1</accession>
<keyword evidence="3 7" id="KW-0560">Oxidoreductase</keyword>
<dbReference type="GO" id="GO:0009898">
    <property type="term" value="C:cytoplasmic side of plasma membrane"/>
    <property type="evidence" value="ECO:0007669"/>
    <property type="project" value="TreeGrafter"/>
</dbReference>
<dbReference type="PANTHER" id="PTHR42862:SF1">
    <property type="entry name" value="DELTA-1-PYRROLINE-5-CARBOXYLATE DEHYDROGENASE 2, ISOFORM A-RELATED"/>
    <property type="match status" value="1"/>
</dbReference>
<evidence type="ECO:0000313" key="10">
    <source>
        <dbReference type="Proteomes" id="UP000831484"/>
    </source>
</evidence>
<comment type="catalytic activity">
    <reaction evidence="5">
        <text>L-glutamate 5-semialdehyde + NAD(+) + H2O = L-glutamate + NADH + 2 H(+)</text>
        <dbReference type="Rhea" id="RHEA:30235"/>
        <dbReference type="ChEBI" id="CHEBI:15377"/>
        <dbReference type="ChEBI" id="CHEBI:15378"/>
        <dbReference type="ChEBI" id="CHEBI:29985"/>
        <dbReference type="ChEBI" id="CHEBI:57540"/>
        <dbReference type="ChEBI" id="CHEBI:57945"/>
        <dbReference type="ChEBI" id="CHEBI:58066"/>
        <dbReference type="EC" id="1.2.1.88"/>
    </reaction>
</comment>
<organism evidence="9 10">
    <name type="scientific">Rhodococcus qingshengii JCM 15477</name>
    <dbReference type="NCBI Taxonomy" id="1303681"/>
    <lineage>
        <taxon>Bacteria</taxon>
        <taxon>Bacillati</taxon>
        <taxon>Actinomycetota</taxon>
        <taxon>Actinomycetes</taxon>
        <taxon>Mycobacteriales</taxon>
        <taxon>Nocardiaceae</taxon>
        <taxon>Rhodococcus</taxon>
        <taxon>Rhodococcus erythropolis group</taxon>
    </lineage>
</organism>
<dbReference type="Gene3D" id="3.40.605.10">
    <property type="entry name" value="Aldehyde Dehydrogenase, Chain A, domain 1"/>
    <property type="match status" value="1"/>
</dbReference>